<dbReference type="Pfam" id="PF05576">
    <property type="entry name" value="Peptidase_S37"/>
    <property type="match status" value="1"/>
</dbReference>
<name>A0A7Y7E782_STRMO</name>
<keyword evidence="2 5" id="KW-0732">Signal</keyword>
<organism evidence="6 7">
    <name type="scientific">Streptomyces morookaense</name>
    <name type="common">Streptoverticillium morookaense</name>
    <dbReference type="NCBI Taxonomy" id="1970"/>
    <lineage>
        <taxon>Bacteria</taxon>
        <taxon>Bacillati</taxon>
        <taxon>Actinomycetota</taxon>
        <taxon>Actinomycetes</taxon>
        <taxon>Kitasatosporales</taxon>
        <taxon>Streptomycetaceae</taxon>
        <taxon>Streptomyces</taxon>
    </lineage>
</organism>
<evidence type="ECO:0000313" key="6">
    <source>
        <dbReference type="EMBL" id="NVK78690.1"/>
    </source>
</evidence>
<dbReference type="RefSeq" id="WP_171081035.1">
    <property type="nucleotide sequence ID" value="NZ_BNBU01000010.1"/>
</dbReference>
<keyword evidence="7" id="KW-1185">Reference proteome</keyword>
<proteinExistence type="predicted"/>
<dbReference type="InterPro" id="IPR008761">
    <property type="entry name" value="Peptidase_S37"/>
</dbReference>
<protein>
    <submittedName>
        <fullName evidence="6">Aminopeptidase</fullName>
    </submittedName>
</protein>
<dbReference type="GO" id="GO:0008239">
    <property type="term" value="F:dipeptidyl-peptidase activity"/>
    <property type="evidence" value="ECO:0007669"/>
    <property type="project" value="TreeGrafter"/>
</dbReference>
<sequence>MRTARRWLPALVMCIGTLAGAGAAPALAATAATGTTAGETQDTADIKDRILQIPGMHFVEEKPYQGYRYLVLTYTQPVDHRHPDRGTFEQRFTLLHKSTDRPTVFYTSGYNVSTTPSRSEPTRIVDGNQVSMEYRFFTPSRPQPADWSTLDIWQAANDQHRLYQALKTVYGKNWLATGGSKGGMTATYYRRFFPHDMNGTVAYVAPNDVHNGDDRPYDRFFATVGDKACRTQLNSVQREALLRRDQIVARYQKWADENGKTFKVVGSADKAYENVVLDLVWSFWQYHLQSDCASVPATNASTDELYKFIDTISGFDGYTDQGLERFTPYYYQAGTELGSPTFKTPHLKGLLRYPGIYAPRNYVSRDIPMKWKPGVMADVDRWVRNDSTQMLFVYGQNDPWGAEPFRLGRDAAARHDYRFVAPGGNHGSNIAQLVADERATATAEVLKWAGVAPADVRKDERHAKPLAPYDAKLDRQPVEREAMLRP</sequence>
<keyword evidence="6" id="KW-0031">Aminopeptidase</keyword>
<dbReference type="Proteomes" id="UP000587462">
    <property type="component" value="Unassembled WGS sequence"/>
</dbReference>
<evidence type="ECO:0000256" key="1">
    <source>
        <dbReference type="ARBA" id="ARBA00022670"/>
    </source>
</evidence>
<feature type="chain" id="PRO_5031235282" evidence="5">
    <location>
        <begin position="29"/>
        <end position="486"/>
    </location>
</feature>
<dbReference type="InterPro" id="IPR029058">
    <property type="entry name" value="AB_hydrolase_fold"/>
</dbReference>
<dbReference type="EMBL" id="JABBXF010000027">
    <property type="protein sequence ID" value="NVK78690.1"/>
    <property type="molecule type" value="Genomic_DNA"/>
</dbReference>
<feature type="region of interest" description="Disordered" evidence="4">
    <location>
        <begin position="457"/>
        <end position="486"/>
    </location>
</feature>
<dbReference type="PANTHER" id="PTHR11010">
    <property type="entry name" value="PROTEASE S28 PRO-X CARBOXYPEPTIDASE-RELATED"/>
    <property type="match status" value="1"/>
</dbReference>
<dbReference type="GO" id="GO:0004177">
    <property type="term" value="F:aminopeptidase activity"/>
    <property type="evidence" value="ECO:0007669"/>
    <property type="project" value="UniProtKB-KW"/>
</dbReference>
<keyword evidence="1" id="KW-0645">Protease</keyword>
<dbReference type="PANTHER" id="PTHR11010:SF38">
    <property type="entry name" value="LYSOSOMAL PRO-X CARBOXYPEPTIDASE"/>
    <property type="match status" value="1"/>
</dbReference>
<evidence type="ECO:0000256" key="3">
    <source>
        <dbReference type="ARBA" id="ARBA00022801"/>
    </source>
</evidence>
<evidence type="ECO:0000256" key="4">
    <source>
        <dbReference type="SAM" id="MobiDB-lite"/>
    </source>
</evidence>
<feature type="compositionally biased region" description="Basic and acidic residues" evidence="4">
    <location>
        <begin position="471"/>
        <end position="486"/>
    </location>
</feature>
<accession>A0A7Y7E782</accession>
<reference evidence="6 7" key="1">
    <citation type="submission" date="2020-04" db="EMBL/GenBank/DDBJ databases">
        <title>Draft Genome Sequence of Streptomyces morookaense DSM 40503, an 8-azaguanine-producing strain.</title>
        <authorList>
            <person name="Qi J."/>
            <person name="Gao J.-M."/>
        </authorList>
    </citation>
    <scope>NUCLEOTIDE SEQUENCE [LARGE SCALE GENOMIC DNA]</scope>
    <source>
        <strain evidence="6 7">DSM 40503</strain>
    </source>
</reference>
<dbReference type="Gene3D" id="3.40.50.1820">
    <property type="entry name" value="alpha/beta hydrolase"/>
    <property type="match status" value="1"/>
</dbReference>
<evidence type="ECO:0000313" key="7">
    <source>
        <dbReference type="Proteomes" id="UP000587462"/>
    </source>
</evidence>
<feature type="signal peptide" evidence="5">
    <location>
        <begin position="1"/>
        <end position="28"/>
    </location>
</feature>
<dbReference type="AlphaFoldDB" id="A0A7Y7E782"/>
<evidence type="ECO:0000256" key="5">
    <source>
        <dbReference type="SAM" id="SignalP"/>
    </source>
</evidence>
<dbReference type="SUPFAM" id="SSF53474">
    <property type="entry name" value="alpha/beta-Hydrolases"/>
    <property type="match status" value="1"/>
</dbReference>
<gene>
    <name evidence="6" type="ORF">HG542_13550</name>
</gene>
<dbReference type="GO" id="GO:0006508">
    <property type="term" value="P:proteolysis"/>
    <property type="evidence" value="ECO:0007669"/>
    <property type="project" value="UniProtKB-KW"/>
</dbReference>
<keyword evidence="3" id="KW-0378">Hydrolase</keyword>
<comment type="caution">
    <text evidence="6">The sequence shown here is derived from an EMBL/GenBank/DDBJ whole genome shotgun (WGS) entry which is preliminary data.</text>
</comment>
<evidence type="ECO:0000256" key="2">
    <source>
        <dbReference type="ARBA" id="ARBA00022729"/>
    </source>
</evidence>